<evidence type="ECO:0000313" key="2">
    <source>
        <dbReference type="Proteomes" id="UP000000391"/>
    </source>
</evidence>
<gene>
    <name evidence="1" type="ordered locus">Metev_1390</name>
</gene>
<accession>D7E9H4</accession>
<dbReference type="AlphaFoldDB" id="D7E9H4"/>
<protein>
    <submittedName>
        <fullName evidence="1">Uncharacterized protein</fullName>
    </submittedName>
</protein>
<organism evidence="1 2">
    <name type="scientific">Methanohalobium evestigatum (strain ATCC BAA-1072 / DSM 3721 / NBRC 107634 / OCM 161 / Z-7303)</name>
    <dbReference type="NCBI Taxonomy" id="644295"/>
    <lineage>
        <taxon>Archaea</taxon>
        <taxon>Methanobacteriati</taxon>
        <taxon>Methanobacteriota</taxon>
        <taxon>Stenosarchaea group</taxon>
        <taxon>Methanomicrobia</taxon>
        <taxon>Methanosarcinales</taxon>
        <taxon>Methanosarcinaceae</taxon>
        <taxon>Methanohalobium</taxon>
    </lineage>
</organism>
<dbReference type="EMBL" id="CP002069">
    <property type="protein sequence ID" value="ADI74246.1"/>
    <property type="molecule type" value="Genomic_DNA"/>
</dbReference>
<name>D7E9H4_METEZ</name>
<keyword evidence="2" id="KW-1185">Reference proteome</keyword>
<reference evidence="1 2" key="1">
    <citation type="submission" date="2010-06" db="EMBL/GenBank/DDBJ databases">
        <title>Complete sequence chromosome of Methanohalobium evestigatum Z-7303.</title>
        <authorList>
            <consortium name="US DOE Joint Genome Institute"/>
            <person name="Lucas S."/>
            <person name="Copeland A."/>
            <person name="Lapidus A."/>
            <person name="Cheng J.-F."/>
            <person name="Bruce D."/>
            <person name="Goodwin L."/>
            <person name="Pitluck S."/>
            <person name="Saunders E."/>
            <person name="Detter J.C."/>
            <person name="Han C."/>
            <person name="Tapia R."/>
            <person name="Land M."/>
            <person name="Hauser L."/>
            <person name="Kyrpides N."/>
            <person name="Mikhailova N."/>
            <person name="Sieprawska-Lupa M."/>
            <person name="Whitman W.B."/>
            <person name="Anderson I."/>
            <person name="Woyke T."/>
        </authorList>
    </citation>
    <scope>NUCLEOTIDE SEQUENCE [LARGE SCALE GENOMIC DNA]</scope>
    <source>
        <strain evidence="2">ATCC BAA-1072 / DSM 3721 / NBRC 107634 / OCM 161 / Z-7303</strain>
    </source>
</reference>
<sequence>MRGRACELVPIREKDETGSTLNHRFKVILKFFI</sequence>
<dbReference type="STRING" id="644295.Metev_1390"/>
<proteinExistence type="predicted"/>
<evidence type="ECO:0000313" key="1">
    <source>
        <dbReference type="EMBL" id="ADI74246.1"/>
    </source>
</evidence>
<dbReference type="Proteomes" id="UP000000391">
    <property type="component" value="Chromosome"/>
</dbReference>
<dbReference type="KEGG" id="mev:Metev_1390"/>
<dbReference type="HOGENOM" id="CLU_3379923_0_0_2"/>